<reference evidence="2 3" key="1">
    <citation type="submission" date="2020-05" db="EMBL/GenBank/DDBJ databases">
        <title>WGS assembly of Panicum virgatum.</title>
        <authorList>
            <person name="Lovell J.T."/>
            <person name="Jenkins J."/>
            <person name="Shu S."/>
            <person name="Juenger T.E."/>
            <person name="Schmutz J."/>
        </authorList>
    </citation>
    <scope>NUCLEOTIDE SEQUENCE [LARGE SCALE GENOMIC DNA]</scope>
    <source>
        <strain evidence="3">cv. AP13</strain>
    </source>
</reference>
<evidence type="ECO:0000313" key="2">
    <source>
        <dbReference type="EMBL" id="KAG2557381.1"/>
    </source>
</evidence>
<sequence>MASCRRQWHSYRPPCAWPHPGRRPTPRKEAFLQAAIVRPVHSKQEAPRTRGISYFPIEATFPDTMVVAMVADEDVLGAPLLALGAEPWGTISFALRPNEPRPSKLK</sequence>
<name>A0A8T0P5E5_PANVG</name>
<dbReference type="EMBL" id="CM029052">
    <property type="protein sequence ID" value="KAG2557381.1"/>
    <property type="molecule type" value="Genomic_DNA"/>
</dbReference>
<comment type="caution">
    <text evidence="2">The sequence shown here is derived from an EMBL/GenBank/DDBJ whole genome shotgun (WGS) entry which is preliminary data.</text>
</comment>
<keyword evidence="3" id="KW-1185">Reference proteome</keyword>
<accession>A0A8T0P5E5</accession>
<evidence type="ECO:0000313" key="3">
    <source>
        <dbReference type="Proteomes" id="UP000823388"/>
    </source>
</evidence>
<gene>
    <name evidence="2" type="ORF">PVAP13_8NG205100</name>
</gene>
<dbReference type="Proteomes" id="UP000823388">
    <property type="component" value="Chromosome 8N"/>
</dbReference>
<dbReference type="AlphaFoldDB" id="A0A8T0P5E5"/>
<proteinExistence type="predicted"/>
<protein>
    <submittedName>
        <fullName evidence="2">Uncharacterized protein</fullName>
    </submittedName>
</protein>
<feature type="region of interest" description="Disordered" evidence="1">
    <location>
        <begin position="1"/>
        <end position="26"/>
    </location>
</feature>
<organism evidence="2 3">
    <name type="scientific">Panicum virgatum</name>
    <name type="common">Blackwell switchgrass</name>
    <dbReference type="NCBI Taxonomy" id="38727"/>
    <lineage>
        <taxon>Eukaryota</taxon>
        <taxon>Viridiplantae</taxon>
        <taxon>Streptophyta</taxon>
        <taxon>Embryophyta</taxon>
        <taxon>Tracheophyta</taxon>
        <taxon>Spermatophyta</taxon>
        <taxon>Magnoliopsida</taxon>
        <taxon>Liliopsida</taxon>
        <taxon>Poales</taxon>
        <taxon>Poaceae</taxon>
        <taxon>PACMAD clade</taxon>
        <taxon>Panicoideae</taxon>
        <taxon>Panicodae</taxon>
        <taxon>Paniceae</taxon>
        <taxon>Panicinae</taxon>
        <taxon>Panicum</taxon>
        <taxon>Panicum sect. Hiantes</taxon>
    </lineage>
</organism>
<evidence type="ECO:0000256" key="1">
    <source>
        <dbReference type="SAM" id="MobiDB-lite"/>
    </source>
</evidence>